<evidence type="ECO:0000313" key="8">
    <source>
        <dbReference type="EMBL" id="MPC16893.1"/>
    </source>
</evidence>
<dbReference type="Gene3D" id="1.25.40.700">
    <property type="match status" value="1"/>
</dbReference>
<keyword evidence="4" id="KW-0653">Protein transport</keyword>
<organism evidence="8 9">
    <name type="scientific">Portunus trituberculatus</name>
    <name type="common">Swimming crab</name>
    <name type="synonym">Neptunus trituberculatus</name>
    <dbReference type="NCBI Taxonomy" id="210409"/>
    <lineage>
        <taxon>Eukaryota</taxon>
        <taxon>Metazoa</taxon>
        <taxon>Ecdysozoa</taxon>
        <taxon>Arthropoda</taxon>
        <taxon>Crustacea</taxon>
        <taxon>Multicrustacea</taxon>
        <taxon>Malacostraca</taxon>
        <taxon>Eumalacostraca</taxon>
        <taxon>Eucarida</taxon>
        <taxon>Decapoda</taxon>
        <taxon>Pleocyemata</taxon>
        <taxon>Brachyura</taxon>
        <taxon>Eubrachyura</taxon>
        <taxon>Portunoidea</taxon>
        <taxon>Portunidae</taxon>
        <taxon>Portuninae</taxon>
        <taxon>Portunus</taxon>
    </lineage>
</organism>
<name>A0A5B7D6K1_PORTR</name>
<evidence type="ECO:0000256" key="4">
    <source>
        <dbReference type="ARBA" id="ARBA00022927"/>
    </source>
</evidence>
<dbReference type="GO" id="GO:0016973">
    <property type="term" value="P:poly(A)+ mRNA export from nucleus"/>
    <property type="evidence" value="ECO:0007669"/>
    <property type="project" value="TreeGrafter"/>
</dbReference>
<reference evidence="8 9" key="1">
    <citation type="submission" date="2019-05" db="EMBL/GenBank/DDBJ databases">
        <title>Another draft genome of Portunus trituberculatus and its Hox gene families provides insights of decapod evolution.</title>
        <authorList>
            <person name="Jeong J.-H."/>
            <person name="Song I."/>
            <person name="Kim S."/>
            <person name="Choi T."/>
            <person name="Kim D."/>
            <person name="Ryu S."/>
            <person name="Kim W."/>
        </authorList>
    </citation>
    <scope>NUCLEOTIDE SEQUENCE [LARGE SCALE GENOMIC DNA]</scope>
    <source>
        <tissue evidence="8">Muscle</tissue>
    </source>
</reference>
<dbReference type="InterPro" id="IPR037624">
    <property type="entry name" value="Nup133-like"/>
</dbReference>
<dbReference type="GO" id="GO:0006606">
    <property type="term" value="P:protein import into nucleus"/>
    <property type="evidence" value="ECO:0007669"/>
    <property type="project" value="TreeGrafter"/>
</dbReference>
<sequence length="514" mass="57766">MELLLDELFPGSDTSQLDSAVLQLSINLLDDSPATDPRWAEALKGAAGGTGAPTSLIVLNQLKDKTTAHQYFITFLQQVGLWQQLSVGMERDTRVATRTALAEHGQRLAFATALRNMHNEHQELVDAAIRHVVAERGEVPKNKLTHADLFYRCVSQIEDIIAGVLKAQEEVLSADVAPRDPVATIHNVNKLLLSLLHTARAPSPTMPPSTTTTDSSLEHVPWTATRGMKGTRTLLLQQHQTTVQVGLVRAEDSATRTRLYSQLVNLADFILADYQPHLRSLAALPLGHDAHQDLLKEYGKDRYSLIQPLEKYCDFRTLVEVCDRTNNQERLTQYMNRFGSEGFSDFVFRWYLETGKRGKLLCQGAGQQGGELARFLQDYSSLAWLHQINTRDFTSACSTLRHLAQEESTYLSRKKMYTSEDNVSANEFDFKKALDLMSFVGEEEAEELRRLVWVRALLRNSWEHLDTDNPIQALSETTFFKTVELAFTQASETYVGIKIVKTVAINLLTSIDNS</sequence>
<dbReference type="InterPro" id="IPR007187">
    <property type="entry name" value="Nucleoporin_Nup133/Nup155_C"/>
</dbReference>
<gene>
    <name evidence="8" type="primary">NUP133_1</name>
    <name evidence="8" type="ORF">E2C01_009731</name>
</gene>
<accession>A0A5B7D6K1</accession>
<evidence type="ECO:0000256" key="1">
    <source>
        <dbReference type="ARBA" id="ARBA00004259"/>
    </source>
</evidence>
<proteinExistence type="predicted"/>
<dbReference type="Pfam" id="PF03177">
    <property type="entry name" value="Nucleoporin_C"/>
    <property type="match status" value="1"/>
</dbReference>
<comment type="subcellular location">
    <subcellularLocation>
        <location evidence="1">Nucleus envelope</location>
    </subcellularLocation>
</comment>
<dbReference type="PANTHER" id="PTHR13405:SF11">
    <property type="entry name" value="NUCLEAR PORE COMPLEX PROTEIN NUP133"/>
    <property type="match status" value="1"/>
</dbReference>
<dbReference type="GO" id="GO:0017056">
    <property type="term" value="F:structural constituent of nuclear pore"/>
    <property type="evidence" value="ECO:0007669"/>
    <property type="project" value="InterPro"/>
</dbReference>
<comment type="caution">
    <text evidence="8">The sequence shown here is derived from an EMBL/GenBank/DDBJ whole genome shotgun (WGS) entry which is preliminary data.</text>
</comment>
<keyword evidence="3" id="KW-0509">mRNA transport</keyword>
<keyword evidence="5" id="KW-0811">Translocation</keyword>
<evidence type="ECO:0000256" key="3">
    <source>
        <dbReference type="ARBA" id="ARBA00022816"/>
    </source>
</evidence>
<dbReference type="EMBL" id="VSRR010000546">
    <property type="protein sequence ID" value="MPC16893.1"/>
    <property type="molecule type" value="Genomic_DNA"/>
</dbReference>
<dbReference type="Gene3D" id="1.20.58.1380">
    <property type="match status" value="1"/>
</dbReference>
<evidence type="ECO:0000256" key="2">
    <source>
        <dbReference type="ARBA" id="ARBA00022448"/>
    </source>
</evidence>
<dbReference type="Proteomes" id="UP000324222">
    <property type="component" value="Unassembled WGS sequence"/>
</dbReference>
<dbReference type="GO" id="GO:0000972">
    <property type="term" value="P:transcription-dependent tethering of RNA polymerase II gene DNA at nuclear periphery"/>
    <property type="evidence" value="ECO:0007669"/>
    <property type="project" value="TreeGrafter"/>
</dbReference>
<feature type="domain" description="Nucleoporin Nup133/Nup155-like C-terminal" evidence="7">
    <location>
        <begin position="309"/>
        <end position="426"/>
    </location>
</feature>
<keyword evidence="9" id="KW-1185">Reference proteome</keyword>
<keyword evidence="2" id="KW-0813">Transport</keyword>
<evidence type="ECO:0000256" key="5">
    <source>
        <dbReference type="ARBA" id="ARBA00023010"/>
    </source>
</evidence>
<evidence type="ECO:0000256" key="6">
    <source>
        <dbReference type="ARBA" id="ARBA00023242"/>
    </source>
</evidence>
<dbReference type="AlphaFoldDB" id="A0A5B7D6K1"/>
<protein>
    <submittedName>
        <fullName evidence="8">Nuclear pore complex protein Nup133</fullName>
    </submittedName>
</protein>
<evidence type="ECO:0000313" key="9">
    <source>
        <dbReference type="Proteomes" id="UP000324222"/>
    </source>
</evidence>
<dbReference type="OrthoDB" id="6342440at2759"/>
<keyword evidence="6" id="KW-0539">Nucleus</keyword>
<dbReference type="GO" id="GO:0031080">
    <property type="term" value="C:nuclear pore outer ring"/>
    <property type="evidence" value="ECO:0007669"/>
    <property type="project" value="TreeGrafter"/>
</dbReference>
<evidence type="ECO:0000259" key="7">
    <source>
        <dbReference type="Pfam" id="PF03177"/>
    </source>
</evidence>
<dbReference type="PANTHER" id="PTHR13405">
    <property type="entry name" value="NUCLEAR PORE COMPLEX PROTEIN NUP133"/>
    <property type="match status" value="1"/>
</dbReference>